<evidence type="ECO:0000259" key="1">
    <source>
        <dbReference type="Pfam" id="PF02518"/>
    </source>
</evidence>
<gene>
    <name evidence="2" type="ORF">BFL28_02905</name>
</gene>
<dbReference type="Gene3D" id="3.30.565.10">
    <property type="entry name" value="Histidine kinase-like ATPase, C-terminal domain"/>
    <property type="match status" value="1"/>
</dbReference>
<proteinExistence type="predicted"/>
<keyword evidence="3" id="KW-1185">Reference proteome</keyword>
<name>A0A1E3LTW8_9SPHN</name>
<protein>
    <recommendedName>
        <fullName evidence="1">Histidine kinase/HSP90-like ATPase domain-containing protein</fullName>
    </recommendedName>
</protein>
<comment type="caution">
    <text evidence="2">The sequence shown here is derived from an EMBL/GenBank/DDBJ whole genome shotgun (WGS) entry which is preliminary data.</text>
</comment>
<accession>A0A1E3LTW8</accession>
<dbReference type="AlphaFoldDB" id="A0A1E3LTW8"/>
<reference evidence="2 3" key="1">
    <citation type="submission" date="2016-08" db="EMBL/GenBank/DDBJ databases">
        <title>Draft genome of the agarase producing Sphingomonas sp. MCT13.</title>
        <authorList>
            <person name="D'Andrea M.M."/>
            <person name="Rossolini G.M."/>
            <person name="Thaller M.C."/>
        </authorList>
    </citation>
    <scope>NUCLEOTIDE SEQUENCE [LARGE SCALE GENOMIC DNA]</scope>
    <source>
        <strain evidence="2 3">MCT13</strain>
    </source>
</reference>
<dbReference type="STRING" id="1888892.BFL28_02905"/>
<dbReference type="RefSeq" id="WP_069321006.1">
    <property type="nucleotide sequence ID" value="NZ_MDDS01000035.1"/>
</dbReference>
<dbReference type="SUPFAM" id="SSF55874">
    <property type="entry name" value="ATPase domain of HSP90 chaperone/DNA topoisomerase II/histidine kinase"/>
    <property type="match status" value="1"/>
</dbReference>
<dbReference type="InterPro" id="IPR003594">
    <property type="entry name" value="HATPase_dom"/>
</dbReference>
<evidence type="ECO:0000313" key="3">
    <source>
        <dbReference type="Proteomes" id="UP000094487"/>
    </source>
</evidence>
<sequence>MPAGGTLTIAARNLDMAPTPLPPGQYVEITVVDSGMSPETVAKVFDPFFTTTEVGKRTGLGLWAADNELFRAHLDLADKGTDIAWAELRILGVAQLIAIAAAVIR</sequence>
<dbReference type="EMBL" id="MDDS01000035">
    <property type="protein sequence ID" value="ODP37196.1"/>
    <property type="molecule type" value="Genomic_DNA"/>
</dbReference>
<organism evidence="2 3">
    <name type="scientific">Sphingomonas turrisvirgatae</name>
    <dbReference type="NCBI Taxonomy" id="1888892"/>
    <lineage>
        <taxon>Bacteria</taxon>
        <taxon>Pseudomonadati</taxon>
        <taxon>Pseudomonadota</taxon>
        <taxon>Alphaproteobacteria</taxon>
        <taxon>Sphingomonadales</taxon>
        <taxon>Sphingomonadaceae</taxon>
        <taxon>Sphingomonas</taxon>
    </lineage>
</organism>
<dbReference type="InterPro" id="IPR036890">
    <property type="entry name" value="HATPase_C_sf"/>
</dbReference>
<evidence type="ECO:0000313" key="2">
    <source>
        <dbReference type="EMBL" id="ODP37196.1"/>
    </source>
</evidence>
<dbReference type="Pfam" id="PF02518">
    <property type="entry name" value="HATPase_c"/>
    <property type="match status" value="1"/>
</dbReference>
<feature type="domain" description="Histidine kinase/HSP90-like ATPase" evidence="1">
    <location>
        <begin position="6"/>
        <end position="71"/>
    </location>
</feature>
<dbReference type="Proteomes" id="UP000094487">
    <property type="component" value="Unassembled WGS sequence"/>
</dbReference>